<evidence type="ECO:0000256" key="1">
    <source>
        <dbReference type="SAM" id="Phobius"/>
    </source>
</evidence>
<evidence type="ECO:0000313" key="3">
    <source>
        <dbReference type="Proteomes" id="UP000291084"/>
    </source>
</evidence>
<keyword evidence="1" id="KW-1133">Transmembrane helix</keyword>
<gene>
    <name evidence="2" type="primary">Vigan.06G059100</name>
    <name evidence="2" type="ORF">VIGAN_06059100</name>
</gene>
<protein>
    <submittedName>
        <fullName evidence="2">Uncharacterized protein</fullName>
    </submittedName>
</protein>
<evidence type="ECO:0000313" key="2">
    <source>
        <dbReference type="EMBL" id="BAT89599.1"/>
    </source>
</evidence>
<dbReference type="AlphaFoldDB" id="A0A0S3S9Q4"/>
<name>A0A0S3S9Q4_PHAAN</name>
<keyword evidence="1" id="KW-0812">Transmembrane</keyword>
<sequence>MFSTTYFPSPIFSYDDGQCRLTWSQKRIDSSFLPGTHVVFFVLNIVEAFGLLMMFKPFLGEKKKPDQLQ</sequence>
<keyword evidence="3" id="KW-1185">Reference proteome</keyword>
<keyword evidence="1" id="KW-0472">Membrane</keyword>
<reference evidence="2 3" key="1">
    <citation type="journal article" date="2015" name="Sci. Rep.">
        <title>The power of single molecule real-time sequencing technology in the de novo assembly of a eukaryotic genome.</title>
        <authorList>
            <person name="Sakai H."/>
            <person name="Naito K."/>
            <person name="Ogiso-Tanaka E."/>
            <person name="Takahashi Y."/>
            <person name="Iseki K."/>
            <person name="Muto C."/>
            <person name="Satou K."/>
            <person name="Teruya K."/>
            <person name="Shiroma A."/>
            <person name="Shimoji M."/>
            <person name="Hirano T."/>
            <person name="Itoh T."/>
            <person name="Kaga A."/>
            <person name="Tomooka N."/>
        </authorList>
    </citation>
    <scope>NUCLEOTIDE SEQUENCE [LARGE SCALE GENOMIC DNA]</scope>
    <source>
        <strain evidence="3">cv. Shumari</strain>
    </source>
</reference>
<dbReference type="EMBL" id="AP015039">
    <property type="protein sequence ID" value="BAT89599.1"/>
    <property type="molecule type" value="Genomic_DNA"/>
</dbReference>
<dbReference type="Proteomes" id="UP000291084">
    <property type="component" value="Chromosome 6"/>
</dbReference>
<accession>A0A0S3S9Q4</accession>
<proteinExistence type="predicted"/>
<feature type="transmembrane region" description="Helical" evidence="1">
    <location>
        <begin position="32"/>
        <end position="55"/>
    </location>
</feature>
<organism evidence="2 3">
    <name type="scientific">Vigna angularis var. angularis</name>
    <dbReference type="NCBI Taxonomy" id="157739"/>
    <lineage>
        <taxon>Eukaryota</taxon>
        <taxon>Viridiplantae</taxon>
        <taxon>Streptophyta</taxon>
        <taxon>Embryophyta</taxon>
        <taxon>Tracheophyta</taxon>
        <taxon>Spermatophyta</taxon>
        <taxon>Magnoliopsida</taxon>
        <taxon>eudicotyledons</taxon>
        <taxon>Gunneridae</taxon>
        <taxon>Pentapetalae</taxon>
        <taxon>rosids</taxon>
        <taxon>fabids</taxon>
        <taxon>Fabales</taxon>
        <taxon>Fabaceae</taxon>
        <taxon>Papilionoideae</taxon>
        <taxon>50 kb inversion clade</taxon>
        <taxon>NPAAA clade</taxon>
        <taxon>indigoferoid/millettioid clade</taxon>
        <taxon>Phaseoleae</taxon>
        <taxon>Vigna</taxon>
    </lineage>
</organism>